<accession>A0A0S3UKL9</accession>
<dbReference type="EMBL" id="AP014597">
    <property type="protein sequence ID" value="BAU18006.1"/>
    <property type="molecule type" value="Genomic_DNA"/>
</dbReference>
<keyword evidence="3" id="KW-0813">Transport</keyword>
<evidence type="ECO:0000256" key="3">
    <source>
        <dbReference type="ARBA" id="ARBA00022448"/>
    </source>
</evidence>
<evidence type="ECO:0000256" key="8">
    <source>
        <dbReference type="ARBA" id="ARBA00022958"/>
    </source>
</evidence>
<evidence type="ECO:0000256" key="5">
    <source>
        <dbReference type="ARBA" id="ARBA00022519"/>
    </source>
</evidence>
<evidence type="ECO:0000313" key="13">
    <source>
        <dbReference type="Proteomes" id="UP000217431"/>
    </source>
</evidence>
<keyword evidence="10" id="KW-0406">Ion transport</keyword>
<dbReference type="RefSeq" id="WP_028906059.1">
    <property type="nucleotide sequence ID" value="NZ_AP014597.1"/>
</dbReference>
<dbReference type="GO" id="GO:0005886">
    <property type="term" value="C:plasma membrane"/>
    <property type="evidence" value="ECO:0007669"/>
    <property type="project" value="UniProtKB-SubCell"/>
</dbReference>
<evidence type="ECO:0000256" key="4">
    <source>
        <dbReference type="ARBA" id="ARBA00022475"/>
    </source>
</evidence>
<evidence type="ECO:0000256" key="9">
    <source>
        <dbReference type="ARBA" id="ARBA00022989"/>
    </source>
</evidence>
<dbReference type="Pfam" id="PF02386">
    <property type="entry name" value="TrkH"/>
    <property type="match status" value="1"/>
</dbReference>
<comment type="subcellular location">
    <subcellularLocation>
        <location evidence="1">Cell inner membrane</location>
        <topology evidence="1">Multi-pass membrane protein</topology>
    </subcellularLocation>
</comment>
<protein>
    <submittedName>
        <fullName evidence="12">Trk system potassium uptake protein TrkH</fullName>
    </submittedName>
</protein>
<evidence type="ECO:0000256" key="1">
    <source>
        <dbReference type="ARBA" id="ARBA00004429"/>
    </source>
</evidence>
<sequence length="485" mass="53622">MLNLKTISKILGALLGIEALLMSLCLFVSLWYKDNDIVAFLWAILITVMAGAVFRLMGRHANNTIGRRDAYFVVAVAWVIFSLFGTLPFLISGDIPDFTNAFFETMSGFTTTGATIVDYPEHLPKGLLFWRSLTQWIGGLGIVFFTIAILPSLVGGSLKVFAAESTGPIKSKLHPRLSTGAKWIWIVYFVLTVACILSYKVCGMNWFDAFNYAMTSTATGGFGTESGSIATFHSPAEEYVCTIFCFLSGVNFTLLYTSVAGFKFKQLFRNSEFKFYTTMIAAFTVFIMLELIFQCNYEVEHAFRSSVFQVVSFITTTGLYSDDAAKWPHVTWVVLAACMFFGGSSGSTSGGIKSIRGVMLLKVVKNEFRQILHPNAVLPMKIDGYNVQMSKRVTLLGFIGLYLFLAVICAFTMIAAGIDSTNSMTITLSCLGNVGPTLGLEIGPTMSWNELPDFAKWISSFLMLVGRLELFSVLVLFTPSFWKEN</sequence>
<keyword evidence="7" id="KW-0812">Transmembrane</keyword>
<dbReference type="PANTHER" id="PTHR32024:SF2">
    <property type="entry name" value="TRK SYSTEM POTASSIUM UPTAKE PROTEIN TRKG-RELATED"/>
    <property type="match status" value="1"/>
</dbReference>
<evidence type="ECO:0000256" key="7">
    <source>
        <dbReference type="ARBA" id="ARBA00022692"/>
    </source>
</evidence>
<keyword evidence="4" id="KW-1003">Cell membrane</keyword>
<gene>
    <name evidence="12" type="ORF">PIOMA14_I_1498</name>
</gene>
<comment type="similarity">
    <text evidence="2">Belongs to the TrkH potassium transport family.</text>
</comment>
<dbReference type="GO" id="GO:0015379">
    <property type="term" value="F:potassium:chloride symporter activity"/>
    <property type="evidence" value="ECO:0007669"/>
    <property type="project" value="InterPro"/>
</dbReference>
<keyword evidence="11" id="KW-0472">Membrane</keyword>
<dbReference type="AlphaFoldDB" id="A0A0S3UKL9"/>
<dbReference type="InterPro" id="IPR003445">
    <property type="entry name" value="Cat_transpt"/>
</dbReference>
<proteinExistence type="inferred from homology"/>
<keyword evidence="6" id="KW-0633">Potassium transport</keyword>
<dbReference type="Proteomes" id="UP000217431">
    <property type="component" value="Chromosome I"/>
</dbReference>
<dbReference type="PIRSF" id="PIRSF006247">
    <property type="entry name" value="TrkH"/>
    <property type="match status" value="1"/>
</dbReference>
<evidence type="ECO:0000256" key="11">
    <source>
        <dbReference type="ARBA" id="ARBA00023136"/>
    </source>
</evidence>
<evidence type="ECO:0000256" key="2">
    <source>
        <dbReference type="ARBA" id="ARBA00009137"/>
    </source>
</evidence>
<reference evidence="12 13" key="1">
    <citation type="journal article" date="2016" name="DNA Res.">
        <title>The complete genome sequencing of Prevotella intermedia strain OMA14 and a subsequent fine-scale, intra-species genomic comparison reveal an unusual amplification of conjugative and mobile transposons and identify a novel Prevotella-lineage-specific repeat.</title>
        <authorList>
            <person name="Naito M."/>
            <person name="Ogura Y."/>
            <person name="Itoh T."/>
            <person name="Shoji M."/>
            <person name="Okamoto M."/>
            <person name="Hayashi T."/>
            <person name="Nakayama K."/>
        </authorList>
    </citation>
    <scope>NUCLEOTIDE SEQUENCE [LARGE SCALE GENOMIC DNA]</scope>
    <source>
        <strain evidence="12 13">OMA14</strain>
    </source>
</reference>
<dbReference type="InterPro" id="IPR004772">
    <property type="entry name" value="TrkH"/>
</dbReference>
<evidence type="ECO:0000313" key="12">
    <source>
        <dbReference type="EMBL" id="BAU18006.1"/>
    </source>
</evidence>
<organism evidence="12 13">
    <name type="scientific">Prevotella intermedia</name>
    <dbReference type="NCBI Taxonomy" id="28131"/>
    <lineage>
        <taxon>Bacteria</taxon>
        <taxon>Pseudomonadati</taxon>
        <taxon>Bacteroidota</taxon>
        <taxon>Bacteroidia</taxon>
        <taxon>Bacteroidales</taxon>
        <taxon>Prevotellaceae</taxon>
        <taxon>Prevotella</taxon>
    </lineage>
</organism>
<dbReference type="PANTHER" id="PTHR32024">
    <property type="entry name" value="TRK SYSTEM POTASSIUM UPTAKE PROTEIN TRKG-RELATED"/>
    <property type="match status" value="1"/>
</dbReference>
<keyword evidence="8" id="KW-0630">Potassium</keyword>
<evidence type="ECO:0000256" key="6">
    <source>
        <dbReference type="ARBA" id="ARBA00022538"/>
    </source>
</evidence>
<keyword evidence="5" id="KW-0997">Cell inner membrane</keyword>
<name>A0A0S3UKL9_PREIN</name>
<keyword evidence="9" id="KW-1133">Transmembrane helix</keyword>
<evidence type="ECO:0000256" key="10">
    <source>
        <dbReference type="ARBA" id="ARBA00023065"/>
    </source>
</evidence>
<dbReference type="STRING" id="28131.BWX40_00700"/>
<dbReference type="GeneID" id="34516335"/>